<dbReference type="InterPro" id="IPR051096">
    <property type="entry name" value="BhsA/McbA_stress_biofilm_assoc"/>
</dbReference>
<dbReference type="InterPro" id="IPR025543">
    <property type="entry name" value="Dodecin-like"/>
</dbReference>
<evidence type="ECO:0000313" key="4">
    <source>
        <dbReference type="EMBL" id="TCV93675.1"/>
    </source>
</evidence>
<dbReference type="SUPFAM" id="SSF159871">
    <property type="entry name" value="YdgH-like"/>
    <property type="match status" value="1"/>
</dbReference>
<gene>
    <name evidence="4" type="ORF">EDC52_10857</name>
</gene>
<dbReference type="Pfam" id="PF07338">
    <property type="entry name" value="YdgH_BhsA-like"/>
    <property type="match status" value="1"/>
</dbReference>
<dbReference type="AlphaFoldDB" id="A0A4R3YLK7"/>
<accession>A0A4R3YLK7</accession>
<evidence type="ECO:0000256" key="1">
    <source>
        <dbReference type="ARBA" id="ARBA00022729"/>
    </source>
</evidence>
<dbReference type="Gene3D" id="3.30.1660.10">
    <property type="entry name" value="Flavin-binding protein dodecin"/>
    <property type="match status" value="1"/>
</dbReference>
<dbReference type="PANTHER" id="PTHR34156">
    <property type="entry name" value="OUTER MEMBRANE PROTEIN-RELATED-RELATED"/>
    <property type="match status" value="1"/>
</dbReference>
<dbReference type="InterPro" id="IPR010854">
    <property type="entry name" value="YdgH/BhsA/McbA-like_dom"/>
</dbReference>
<protein>
    <submittedName>
        <fullName evidence="4">Uncharacterized protein DUF1471</fullName>
    </submittedName>
</protein>
<feature type="signal peptide" evidence="2">
    <location>
        <begin position="1"/>
        <end position="22"/>
    </location>
</feature>
<name>A0A4R3YLK7_9GAMM</name>
<feature type="chain" id="PRO_5020786264" evidence="2">
    <location>
        <begin position="23"/>
        <end position="89"/>
    </location>
</feature>
<organism evidence="4 5">
    <name type="scientific">Biostraticola tofi</name>
    <dbReference type="NCBI Taxonomy" id="466109"/>
    <lineage>
        <taxon>Bacteria</taxon>
        <taxon>Pseudomonadati</taxon>
        <taxon>Pseudomonadota</taxon>
        <taxon>Gammaproteobacteria</taxon>
        <taxon>Enterobacterales</taxon>
        <taxon>Bruguierivoracaceae</taxon>
        <taxon>Biostraticola</taxon>
    </lineage>
</organism>
<dbReference type="Proteomes" id="UP000295719">
    <property type="component" value="Unassembled WGS sequence"/>
</dbReference>
<evidence type="ECO:0000256" key="2">
    <source>
        <dbReference type="SAM" id="SignalP"/>
    </source>
</evidence>
<dbReference type="PANTHER" id="PTHR34156:SF9">
    <property type="entry name" value="SECRETED PROTEIN"/>
    <property type="match status" value="1"/>
</dbReference>
<keyword evidence="5" id="KW-1185">Reference proteome</keyword>
<dbReference type="InterPro" id="IPR036275">
    <property type="entry name" value="YdgH-like_sf"/>
</dbReference>
<keyword evidence="1 2" id="KW-0732">Signal</keyword>
<comment type="caution">
    <text evidence="4">The sequence shown here is derived from an EMBL/GenBank/DDBJ whole genome shotgun (WGS) entry which is preliminary data.</text>
</comment>
<dbReference type="OrthoDB" id="6520115at2"/>
<proteinExistence type="predicted"/>
<evidence type="ECO:0000313" key="5">
    <source>
        <dbReference type="Proteomes" id="UP000295719"/>
    </source>
</evidence>
<dbReference type="EMBL" id="SMCR01000008">
    <property type="protein sequence ID" value="TCV93675.1"/>
    <property type="molecule type" value="Genomic_DNA"/>
</dbReference>
<sequence>MNKLSLLTAALLTGTLAANVMAAQEISEIEAKEKGYQKIASVNTTAETTSPMDAKKVLSQKADEQGGRYFVVIAGRQHGRFSATADVYK</sequence>
<feature type="domain" description="YdgH/BhsA/McbA-like" evidence="3">
    <location>
        <begin position="36"/>
        <end position="89"/>
    </location>
</feature>
<reference evidence="4 5" key="1">
    <citation type="submission" date="2019-03" db="EMBL/GenBank/DDBJ databases">
        <title>Genomic Encyclopedia of Type Strains, Phase IV (KMG-IV): sequencing the most valuable type-strain genomes for metagenomic binning, comparative biology and taxonomic classification.</title>
        <authorList>
            <person name="Goeker M."/>
        </authorList>
    </citation>
    <scope>NUCLEOTIDE SEQUENCE [LARGE SCALE GENOMIC DNA]</scope>
    <source>
        <strain evidence="4 5">DSM 19580</strain>
    </source>
</reference>
<evidence type="ECO:0000259" key="3">
    <source>
        <dbReference type="Pfam" id="PF07338"/>
    </source>
</evidence>